<evidence type="ECO:0000313" key="1">
    <source>
        <dbReference type="EMBL" id="BCB90074.1"/>
    </source>
</evidence>
<proteinExistence type="predicted"/>
<gene>
    <name evidence="1" type="ORF">Psuf_073870</name>
</gene>
<protein>
    <submittedName>
        <fullName evidence="1">Uncharacterized protein</fullName>
    </submittedName>
</protein>
<dbReference type="AlphaFoldDB" id="A0A6F8YVI7"/>
<dbReference type="KEGG" id="psuu:Psuf_073870"/>
<keyword evidence="2" id="KW-1185">Reference proteome</keyword>
<sequence>MTTDPLDSRTRRLVTSVERHPFVTASVPEHATVGWPLPFRKRYPEGPAAFVRLPIVPFRPVGPEGSELFAPAALLTVRWRDQRVVEFVDLRYASPWPDVRPDTPLGVFPHPQVRDSLRDYLADRLRLFARYDDLLDSLDSGRAAGPQREFAMLLDRLVEPGLTSFYRTLAPKFVDRFLPAPLGS</sequence>
<organism evidence="1 2">
    <name type="scientific">Phytohabitans suffuscus</name>
    <dbReference type="NCBI Taxonomy" id="624315"/>
    <lineage>
        <taxon>Bacteria</taxon>
        <taxon>Bacillati</taxon>
        <taxon>Actinomycetota</taxon>
        <taxon>Actinomycetes</taxon>
        <taxon>Micromonosporales</taxon>
        <taxon>Micromonosporaceae</taxon>
    </lineage>
</organism>
<evidence type="ECO:0000313" key="2">
    <source>
        <dbReference type="Proteomes" id="UP000503011"/>
    </source>
</evidence>
<name>A0A6F8YVI7_9ACTN</name>
<reference evidence="1 2" key="2">
    <citation type="submission" date="2020-03" db="EMBL/GenBank/DDBJ databases">
        <authorList>
            <person name="Ichikawa N."/>
            <person name="Kimura A."/>
            <person name="Kitahashi Y."/>
            <person name="Uohara A."/>
        </authorList>
    </citation>
    <scope>NUCLEOTIDE SEQUENCE [LARGE SCALE GENOMIC DNA]</scope>
    <source>
        <strain evidence="1 2">NBRC 105367</strain>
    </source>
</reference>
<reference evidence="1 2" key="1">
    <citation type="submission" date="2020-03" db="EMBL/GenBank/DDBJ databases">
        <title>Whole genome shotgun sequence of Phytohabitans suffuscus NBRC 105367.</title>
        <authorList>
            <person name="Komaki H."/>
            <person name="Tamura T."/>
        </authorList>
    </citation>
    <scope>NUCLEOTIDE SEQUENCE [LARGE SCALE GENOMIC DNA]</scope>
    <source>
        <strain evidence="1 2">NBRC 105367</strain>
    </source>
</reference>
<dbReference type="RefSeq" id="WP_173162208.1">
    <property type="nucleotide sequence ID" value="NZ_AP022871.1"/>
</dbReference>
<dbReference type="Proteomes" id="UP000503011">
    <property type="component" value="Chromosome"/>
</dbReference>
<dbReference type="EMBL" id="AP022871">
    <property type="protein sequence ID" value="BCB90074.1"/>
    <property type="molecule type" value="Genomic_DNA"/>
</dbReference>
<accession>A0A6F8YVI7</accession>